<reference evidence="4" key="4">
    <citation type="journal article" date="2008" name="Nucleic Acids Res.">
        <title>The rice annotation project database (RAP-DB): 2008 update.</title>
        <authorList>
            <consortium name="The rice annotation project (RAP)"/>
        </authorList>
    </citation>
    <scope>GENOME REANNOTATION</scope>
    <source>
        <strain evidence="4">cv. Nipponbare</strain>
    </source>
</reference>
<dbReference type="Proteomes" id="UP000000763">
    <property type="component" value="Chromosome 10"/>
</dbReference>
<evidence type="ECO:0000313" key="3">
    <source>
        <dbReference type="EMBL" id="AAM74449.1"/>
    </source>
</evidence>
<name>A0A5S6RD24_ORYSJ</name>
<feature type="region of interest" description="Disordered" evidence="1">
    <location>
        <begin position="191"/>
        <end position="241"/>
    </location>
</feature>
<reference evidence="4" key="3">
    <citation type="journal article" date="2005" name="Nature">
        <title>The map-based sequence of the rice genome.</title>
        <authorList>
            <consortium name="International rice genome sequencing project (IRGSP)"/>
            <person name="Matsumoto T."/>
            <person name="Wu J."/>
            <person name="Kanamori H."/>
            <person name="Katayose Y."/>
            <person name="Fujisawa M."/>
            <person name="Namiki N."/>
            <person name="Mizuno H."/>
            <person name="Yamamoto K."/>
            <person name="Antonio B.A."/>
            <person name="Baba T."/>
            <person name="Sakata K."/>
            <person name="Nagamura Y."/>
            <person name="Aoki H."/>
            <person name="Arikawa K."/>
            <person name="Arita K."/>
            <person name="Bito T."/>
            <person name="Chiden Y."/>
            <person name="Fujitsuka N."/>
            <person name="Fukunaka R."/>
            <person name="Hamada M."/>
            <person name="Harada C."/>
            <person name="Hayashi A."/>
            <person name="Hijishita S."/>
            <person name="Honda M."/>
            <person name="Hosokawa S."/>
            <person name="Ichikawa Y."/>
            <person name="Idonuma A."/>
            <person name="Iijima M."/>
            <person name="Ikeda M."/>
            <person name="Ikeno M."/>
            <person name="Ito K."/>
            <person name="Ito S."/>
            <person name="Ito T."/>
            <person name="Ito Y."/>
            <person name="Ito Y."/>
            <person name="Iwabuchi A."/>
            <person name="Kamiya K."/>
            <person name="Karasawa W."/>
            <person name="Kurita K."/>
            <person name="Katagiri S."/>
            <person name="Kikuta A."/>
            <person name="Kobayashi H."/>
            <person name="Kobayashi N."/>
            <person name="Machita K."/>
            <person name="Maehara T."/>
            <person name="Masukawa M."/>
            <person name="Mizubayashi T."/>
            <person name="Mukai Y."/>
            <person name="Nagasaki H."/>
            <person name="Nagata Y."/>
            <person name="Naito S."/>
            <person name="Nakashima M."/>
            <person name="Nakama Y."/>
            <person name="Nakamichi Y."/>
            <person name="Nakamura M."/>
            <person name="Meguro A."/>
            <person name="Negishi M."/>
            <person name="Ohta I."/>
            <person name="Ohta T."/>
            <person name="Okamoto M."/>
            <person name="Ono N."/>
            <person name="Saji S."/>
            <person name="Sakaguchi M."/>
            <person name="Sakai K."/>
            <person name="Shibata M."/>
            <person name="Shimokawa T."/>
            <person name="Song J."/>
            <person name="Takazaki Y."/>
            <person name="Terasawa K."/>
            <person name="Tsugane M."/>
            <person name="Tsuji K."/>
            <person name="Ueda S."/>
            <person name="Waki K."/>
            <person name="Yamagata H."/>
            <person name="Yamamoto M."/>
            <person name="Yamamoto S."/>
            <person name="Yamane H."/>
            <person name="Yoshiki S."/>
            <person name="Yoshihara R."/>
            <person name="Yukawa K."/>
            <person name="Zhong H."/>
            <person name="Yano M."/>
            <person name="Yuan Q."/>
            <person name="Ouyang S."/>
            <person name="Liu J."/>
            <person name="Jones K.M."/>
            <person name="Gansberger K."/>
            <person name="Moffat K."/>
            <person name="Hill J."/>
            <person name="Bera J."/>
            <person name="Fadrosh D."/>
            <person name="Jin S."/>
            <person name="Johri S."/>
            <person name="Kim M."/>
            <person name="Overton L."/>
            <person name="Reardon M."/>
            <person name="Tsitrin T."/>
            <person name="Vuong H."/>
            <person name="Weaver B."/>
            <person name="Ciecko A."/>
            <person name="Tallon L."/>
            <person name="Jackson J."/>
            <person name="Pai G."/>
            <person name="Aken S.V."/>
            <person name="Utterback T."/>
            <person name="Reidmuller S."/>
            <person name="Feldblyum T."/>
            <person name="Hsiao J."/>
            <person name="Zismann V."/>
            <person name="Iobst S."/>
            <person name="de Vazeille A.R."/>
            <person name="Buell C.R."/>
            <person name="Ying K."/>
            <person name="Li Y."/>
            <person name="Lu T."/>
            <person name="Huang Y."/>
            <person name="Zhao Q."/>
            <person name="Feng Q."/>
            <person name="Zhang L."/>
            <person name="Zhu J."/>
            <person name="Weng Q."/>
            <person name="Mu J."/>
            <person name="Lu Y."/>
            <person name="Fan D."/>
            <person name="Liu Y."/>
            <person name="Guan J."/>
            <person name="Zhang Y."/>
            <person name="Yu S."/>
            <person name="Liu X."/>
            <person name="Zhang Y."/>
            <person name="Hong G."/>
            <person name="Han B."/>
            <person name="Choisne N."/>
            <person name="Demange N."/>
            <person name="Orjeda G."/>
            <person name="Samain S."/>
            <person name="Cattolico L."/>
            <person name="Pelletier E."/>
            <person name="Couloux A."/>
            <person name="Segurens B."/>
            <person name="Wincker P."/>
            <person name="D'Hont A."/>
            <person name="Scarpelli C."/>
            <person name="Weissenbach J."/>
            <person name="Salanoubat M."/>
            <person name="Quetier F."/>
            <person name="Yu Y."/>
            <person name="Kim H.R."/>
            <person name="Rambo T."/>
            <person name="Currie J."/>
            <person name="Collura K."/>
            <person name="Luo M."/>
            <person name="Yang T."/>
            <person name="Ammiraju J.S.S."/>
            <person name="Engler F."/>
            <person name="Soderlund C."/>
            <person name="Wing R.A."/>
            <person name="Palmer L.E."/>
            <person name="de la Bastide M."/>
            <person name="Spiegel L."/>
            <person name="Nascimento L."/>
            <person name="Zutavern T."/>
            <person name="O'Shaughnessy A."/>
            <person name="Dike S."/>
            <person name="Dedhia N."/>
            <person name="Preston R."/>
            <person name="Balija V."/>
            <person name="McCombie W.R."/>
            <person name="Chow T."/>
            <person name="Chen H."/>
            <person name="Chung M."/>
            <person name="Chen C."/>
            <person name="Shaw J."/>
            <person name="Wu H."/>
            <person name="Hsiao K."/>
            <person name="Chao Y."/>
            <person name="Chu M."/>
            <person name="Cheng C."/>
            <person name="Hour A."/>
            <person name="Lee P."/>
            <person name="Lin S."/>
            <person name="Lin Y."/>
            <person name="Liou J."/>
            <person name="Liu S."/>
            <person name="Hsing Y."/>
            <person name="Raghuvanshi S."/>
            <person name="Mohanty A."/>
            <person name="Bharti A.K."/>
            <person name="Gaur A."/>
            <person name="Gupta V."/>
            <person name="Kumar D."/>
            <person name="Ravi V."/>
            <person name="Vij S."/>
            <person name="Kapur A."/>
            <person name="Khurana P."/>
            <person name="Khurana P."/>
            <person name="Khurana J.P."/>
            <person name="Tyagi A.K."/>
            <person name="Gaikwad K."/>
            <person name="Singh A."/>
            <person name="Dalal V."/>
            <person name="Srivastava S."/>
            <person name="Dixit A."/>
            <person name="Pal A.K."/>
            <person name="Ghazi I.A."/>
            <person name="Yadav M."/>
            <person name="Pandit A."/>
            <person name="Bhargava A."/>
            <person name="Sureshbabu K."/>
            <person name="Batra K."/>
            <person name="Sharma T.R."/>
            <person name="Mohapatra T."/>
            <person name="Singh N.K."/>
            <person name="Messing J."/>
            <person name="Nelson A.B."/>
            <person name="Fuks G."/>
            <person name="Kavchok S."/>
            <person name="Keizer G."/>
            <person name="Linton E."/>
            <person name="Llaca V."/>
            <person name="Song R."/>
            <person name="Tanyolac B."/>
            <person name="Young S."/>
            <person name="Ho-Il K."/>
            <person name="Hahn J.H."/>
            <person name="Sangsakoo G."/>
            <person name="Vanavichit A."/>
            <person name="de Mattos Luiz.A.T."/>
            <person name="Zimmer P.D."/>
            <person name="Malone G."/>
            <person name="Dellagostin O."/>
            <person name="de Oliveira A.C."/>
            <person name="Bevan M."/>
            <person name="Bancroft I."/>
            <person name="Minx P."/>
            <person name="Cordum H."/>
            <person name="Wilson R."/>
            <person name="Cheng Z."/>
            <person name="Jin W."/>
            <person name="Jiang J."/>
            <person name="Leong S.A."/>
            <person name="Iwama H."/>
            <person name="Gojobori T."/>
            <person name="Itoh T."/>
            <person name="Niimura Y."/>
            <person name="Fujii Y."/>
            <person name="Habara T."/>
            <person name="Sakai H."/>
            <person name="Sato Y."/>
            <person name="Wilson G."/>
            <person name="Kumar K."/>
            <person name="McCouch S."/>
            <person name="Juretic N."/>
            <person name="Hoen D."/>
            <person name="Wright S."/>
            <person name="Bruskiewich R."/>
            <person name="Bureau T."/>
            <person name="Miyao A."/>
            <person name="Hirochika H."/>
            <person name="Nishikawa T."/>
            <person name="Kadowaki K."/>
            <person name="Sugiura M."/>
            <person name="Burr B."/>
            <person name="Sasaki T."/>
        </authorList>
    </citation>
    <scope>NUCLEOTIDE SEQUENCE [LARGE SCALE GENOMIC DNA]</scope>
    <source>
        <strain evidence="4">cv. Nipponbare</strain>
    </source>
</reference>
<proteinExistence type="predicted"/>
<feature type="compositionally biased region" description="Polar residues" evidence="1">
    <location>
        <begin position="226"/>
        <end position="241"/>
    </location>
</feature>
<dbReference type="EMBL" id="AC092748">
    <property type="protein sequence ID" value="AAM01067.1"/>
    <property type="molecule type" value="Genomic_DNA"/>
</dbReference>
<feature type="compositionally biased region" description="Low complexity" evidence="1">
    <location>
        <begin position="196"/>
        <end position="225"/>
    </location>
</feature>
<evidence type="ECO:0000256" key="1">
    <source>
        <dbReference type="SAM" id="MobiDB-lite"/>
    </source>
</evidence>
<sequence>MALEKQPPPLTDKSSEPQTKILKLTGAEVDDGNDVPITVDKLSPEQKKEFELMMKHTQQQFMNSFTETRQGRVVQKYKLKLVADVPGTGSSKDDDSGNKGTAGEPGDKGDGFQEGAVEDLGPDSNGLQPQFNNFQDRIDYAVQHALINQSGVLVNTLTNMVKLLVDGTIAEHQAMGPVYLPGGVFPNYRPLVTGNQQSSSSAPPTQPMAPVAASALAARAAPSSAQTNDQSTIADQRTATA</sequence>
<dbReference type="EMBL" id="AC124213">
    <property type="protein sequence ID" value="AAM74449.1"/>
    <property type="molecule type" value="Genomic_DNA"/>
</dbReference>
<evidence type="ECO:0008006" key="5">
    <source>
        <dbReference type="Google" id="ProtNLM"/>
    </source>
</evidence>
<gene>
    <name evidence="3" type="primary">OSJNAa0019N10.7</name>
    <name evidence="2" type="ORF">OSJNBa0019N10.5</name>
</gene>
<reference evidence="2" key="1">
    <citation type="submission" date="2002-04" db="EMBL/GenBank/DDBJ databases">
        <title>Genomic sequence for Oryza sativa, Nipponbare strain, clone OSJNBa0019N10, from chromosome 10, complete sequence.</title>
        <authorList>
            <person name="McCombie W.R."/>
            <person name="de la Bastide M."/>
            <person name="Spiegel L."/>
            <person name="Preston R."/>
            <person name="Kirchoff K."/>
            <person name="Kuit K."/>
            <person name="Nascimento L."/>
            <person name="Zutavern T."/>
            <person name="Balija V."/>
            <person name="Bell M."/>
            <person name="Baker J."/>
            <person name="Santos L."/>
            <person name="Miller B."/>
            <person name="Katzenberger F."/>
            <person name="Muller S."/>
            <person name="King L."/>
            <person name="Yang C."/>
            <person name="O'Shaughnessy A."/>
            <person name="Palmer L."/>
            <person name="Dedhia N."/>
        </authorList>
    </citation>
    <scope>NUCLEOTIDE SEQUENCE</scope>
    <source>
        <strain evidence="2">Nipponbare</strain>
    </source>
</reference>
<accession>A0A5S6RD24</accession>
<protein>
    <recommendedName>
        <fullName evidence="5">Retrotransposon protein, putative, unclassified</fullName>
    </recommendedName>
</protein>
<evidence type="ECO:0000313" key="4">
    <source>
        <dbReference type="Proteomes" id="UP000000763"/>
    </source>
</evidence>
<feature type="region of interest" description="Disordered" evidence="1">
    <location>
        <begin position="85"/>
        <end position="131"/>
    </location>
</feature>
<organism evidence="2 4">
    <name type="scientific">Oryza sativa subsp. japonica</name>
    <name type="common">Rice</name>
    <dbReference type="NCBI Taxonomy" id="39947"/>
    <lineage>
        <taxon>Eukaryota</taxon>
        <taxon>Viridiplantae</taxon>
        <taxon>Streptophyta</taxon>
        <taxon>Embryophyta</taxon>
        <taxon>Tracheophyta</taxon>
        <taxon>Spermatophyta</taxon>
        <taxon>Magnoliopsida</taxon>
        <taxon>Liliopsida</taxon>
        <taxon>Poales</taxon>
        <taxon>Poaceae</taxon>
        <taxon>BOP clade</taxon>
        <taxon>Oryzoideae</taxon>
        <taxon>Oryzeae</taxon>
        <taxon>Oryzinae</taxon>
        <taxon>Oryza</taxon>
        <taxon>Oryza sativa</taxon>
    </lineage>
</organism>
<evidence type="ECO:0000313" key="2">
    <source>
        <dbReference type="EMBL" id="AAM01067.1"/>
    </source>
</evidence>
<reference evidence="3" key="2">
    <citation type="submission" date="2002-07" db="EMBL/GenBank/DDBJ databases">
        <title>Genomic sequence for Oryza sativa, Nipponbare strain, clone OSJNAa0019N10, from chromosome 10, complete sequence.</title>
        <authorList>
            <person name="McCombie W.R."/>
            <person name="de la Bastide M."/>
            <person name="Spiegel L."/>
            <person name="Preston R."/>
            <person name="Ferraro K."/>
            <person name="Kuit K."/>
            <person name="Nascimento L."/>
            <person name="Zutavern T."/>
            <person name="Balija V."/>
            <person name="Bell M."/>
            <person name="Baker J."/>
            <person name="Miller B."/>
            <person name="Katzenberger F."/>
            <person name="Muller S."/>
            <person name="King L."/>
            <person name="Sullivan P."/>
            <person name="Yang C."/>
            <person name="Dike S."/>
            <person name="O'Shaughnessy A."/>
            <person name="Palmer L."/>
            <person name="Dedhia N."/>
        </authorList>
    </citation>
    <scope>NUCLEOTIDE SEQUENCE</scope>
</reference>
<dbReference type="AlphaFoldDB" id="A0A5S6RD24"/>